<dbReference type="Proteomes" id="UP000019322">
    <property type="component" value="Chromosome"/>
</dbReference>
<organism evidence="1 2">
    <name type="scientific">Sulfurospirillum multivorans (strain DM 12446 / JCM 15788 / NBRC 109480)</name>
    <dbReference type="NCBI Taxonomy" id="1150621"/>
    <lineage>
        <taxon>Bacteria</taxon>
        <taxon>Pseudomonadati</taxon>
        <taxon>Campylobacterota</taxon>
        <taxon>Epsilonproteobacteria</taxon>
        <taxon>Campylobacterales</taxon>
        <taxon>Sulfurospirillaceae</taxon>
        <taxon>Sulfurospirillum</taxon>
    </lineage>
</organism>
<protein>
    <recommendedName>
        <fullName evidence="3">Ferrochelatase</fullName>
    </recommendedName>
</protein>
<reference evidence="1 2" key="1">
    <citation type="journal article" date="2014" name="Environ. Microbiol.">
        <title>Insights into organohalide respiration and the versatile catabolism of Sulfurospirillum multivorans gained from comparative genomics and physiological studies.</title>
        <authorList>
            <person name="Goris T."/>
            <person name="Schubert T."/>
            <person name="Gadkari J."/>
            <person name="Wubet T."/>
            <person name="Tarkka M."/>
            <person name="Buscot F."/>
            <person name="Adrian L."/>
            <person name="Diekert G."/>
        </authorList>
    </citation>
    <scope>NUCLEOTIDE SEQUENCE [LARGE SCALE GENOMIC DNA]</scope>
    <source>
        <strain evidence="2">DM 12446 / JCM 15788 / NBRC 109480</strain>
    </source>
</reference>
<proteinExistence type="predicted"/>
<dbReference type="KEGG" id="smul:SMUL_0878"/>
<dbReference type="AlphaFoldDB" id="A0AA86DYY7"/>
<gene>
    <name evidence="1" type="ORF">SMUL_0878</name>
</gene>
<name>A0AA86DYY7_SULMK</name>
<evidence type="ECO:0000313" key="1">
    <source>
        <dbReference type="EMBL" id="AHJ12145.1"/>
    </source>
</evidence>
<sequence length="334" mass="37804">MKIENFVRIIDGRLRTTPPIDAFASITLESSRVSHGDLFIDTTASRELIHQALEKGAYAIVTTLPFANEDEECAWIEVASIEQILIKLLRYTITQKSLDILLLSPVQESLLEMIQTPRSIKRLRNDLFGIVKTILGAKEEERFCLSNPTLAHHIAPASKSVETTLHVKPNVMAKGLFLSSFGHNERYYTEQKIPSLFVEELLCLLGFCDTHEITYSLEHLGFCEHFYPQFITHALCKKEFGSSDKALIFEPSPSLVPSLIAYLQSQVDSAHLILCLPKTFHETLDFNGRTILFESIEELAILGDTSFQYALILGDKEMFEPLFIKTFTTQPSLF</sequence>
<accession>A0AA86DYY7</accession>
<dbReference type="EMBL" id="CP007201">
    <property type="protein sequence ID" value="AHJ12145.1"/>
    <property type="molecule type" value="Genomic_DNA"/>
</dbReference>
<dbReference type="RefSeq" id="WP_025344046.1">
    <property type="nucleotide sequence ID" value="NZ_CP007201.1"/>
</dbReference>
<evidence type="ECO:0000313" key="2">
    <source>
        <dbReference type="Proteomes" id="UP000019322"/>
    </source>
</evidence>
<evidence type="ECO:0008006" key="3">
    <source>
        <dbReference type="Google" id="ProtNLM"/>
    </source>
</evidence>